<evidence type="ECO:0000256" key="17">
    <source>
        <dbReference type="SAM" id="SignalP"/>
    </source>
</evidence>
<evidence type="ECO:0000313" key="20">
    <source>
        <dbReference type="RefSeq" id="XP_030744339.1"/>
    </source>
</evidence>
<keyword evidence="3" id="KW-1003">Cell membrane</keyword>
<dbReference type="Proteomes" id="UP000694863">
    <property type="component" value="Unplaced"/>
</dbReference>
<evidence type="ECO:0000313" key="19">
    <source>
        <dbReference type="Proteomes" id="UP000694863"/>
    </source>
</evidence>
<sequence length="242" mass="26306">MAATVTVLLLPLALLLYATAGPPEQKSFRMSPHKVEASLGRTVELRCEVLLSNTASGSSWLFQKRAPAARPTFLLYISPSSKSRLAEGLDGSKFVGSKPSKDIFKLTLHSFREEDQGYYFCLVTSNSQLYFSPFVPVFLPEKPTPTPPPPPPPAPVPTNASQPVSPHPDACRPPADSAVNKTGLDLTCDLYIWAPLAGACAVLLLSLIVTVICSCKNRRRVCKCPRPVVRQGGKLNLSERYV</sequence>
<evidence type="ECO:0000256" key="4">
    <source>
        <dbReference type="ARBA" id="ARBA00022692"/>
    </source>
</evidence>
<evidence type="ECO:0000256" key="15">
    <source>
        <dbReference type="SAM" id="MobiDB-lite"/>
    </source>
</evidence>
<dbReference type="PANTHER" id="PTHR10441">
    <property type="entry name" value="CD8 ALPHA CHAIN"/>
    <property type="match status" value="1"/>
</dbReference>
<evidence type="ECO:0000256" key="12">
    <source>
        <dbReference type="ARBA" id="ARBA00023180"/>
    </source>
</evidence>
<keyword evidence="4 16" id="KW-0812">Transmembrane</keyword>
<dbReference type="InterPro" id="IPR003599">
    <property type="entry name" value="Ig_sub"/>
</dbReference>
<dbReference type="InterPro" id="IPR013783">
    <property type="entry name" value="Ig-like_fold"/>
</dbReference>
<keyword evidence="9 16" id="KW-0472">Membrane</keyword>
<gene>
    <name evidence="20" type="primary">CD8A</name>
</gene>
<dbReference type="PROSITE" id="PS50835">
    <property type="entry name" value="IG_LIKE"/>
    <property type="match status" value="1"/>
</dbReference>
<evidence type="ECO:0000256" key="6">
    <source>
        <dbReference type="ARBA" id="ARBA00022859"/>
    </source>
</evidence>
<organism evidence="19 20">
    <name type="scientific">Echinops telfairi</name>
    <name type="common">Lesser hedgehog tenrec</name>
    <dbReference type="NCBI Taxonomy" id="9371"/>
    <lineage>
        <taxon>Eukaryota</taxon>
        <taxon>Metazoa</taxon>
        <taxon>Chordata</taxon>
        <taxon>Craniata</taxon>
        <taxon>Vertebrata</taxon>
        <taxon>Euteleostomi</taxon>
        <taxon>Mammalia</taxon>
        <taxon>Eutheria</taxon>
        <taxon>Afrotheria</taxon>
        <taxon>Tenrecidae</taxon>
        <taxon>Tenrecinae</taxon>
        <taxon>Echinops</taxon>
    </lineage>
</organism>
<dbReference type="Pfam" id="PF07686">
    <property type="entry name" value="V-set"/>
    <property type="match status" value="1"/>
</dbReference>
<feature type="domain" description="Ig-like" evidence="18">
    <location>
        <begin position="23"/>
        <end position="132"/>
    </location>
</feature>
<feature type="region of interest" description="Disordered" evidence="15">
    <location>
        <begin position="142"/>
        <end position="176"/>
    </location>
</feature>
<keyword evidence="11" id="KW-1015">Disulfide bond</keyword>
<feature type="chain" id="PRO_5046844105" description="T-cell surface glycoprotein CD8 alpha chain" evidence="17">
    <location>
        <begin position="21"/>
        <end position="242"/>
    </location>
</feature>
<evidence type="ECO:0000256" key="16">
    <source>
        <dbReference type="SAM" id="Phobius"/>
    </source>
</evidence>
<dbReference type="GeneID" id="101643826"/>
<evidence type="ECO:0000256" key="5">
    <source>
        <dbReference type="ARBA" id="ARBA00022729"/>
    </source>
</evidence>
<evidence type="ECO:0000256" key="14">
    <source>
        <dbReference type="ARBA" id="ARBA00023319"/>
    </source>
</evidence>
<keyword evidence="8" id="KW-1064">Adaptive immunity</keyword>
<evidence type="ECO:0000256" key="1">
    <source>
        <dbReference type="ARBA" id="ARBA00004251"/>
    </source>
</evidence>
<dbReference type="Gene3D" id="2.60.40.10">
    <property type="entry name" value="Immunoglobulins"/>
    <property type="match status" value="1"/>
</dbReference>
<keyword evidence="5 17" id="KW-0732">Signal</keyword>
<evidence type="ECO:0000259" key="18">
    <source>
        <dbReference type="PROSITE" id="PS50835"/>
    </source>
</evidence>
<dbReference type="PANTHER" id="PTHR10441:SF2">
    <property type="entry name" value="T-CELL SURFACE GLYCOPROTEIN CD8 ALPHA CHAIN"/>
    <property type="match status" value="1"/>
</dbReference>
<evidence type="ECO:0000256" key="13">
    <source>
        <dbReference type="ARBA" id="ARBA00023288"/>
    </source>
</evidence>
<keyword evidence="6" id="KW-0391">Immunity</keyword>
<feature type="signal peptide" evidence="17">
    <location>
        <begin position="1"/>
        <end position="20"/>
    </location>
</feature>
<comment type="subcellular location">
    <subcellularLocation>
        <location evidence="1">Cell membrane</location>
        <topology evidence="1">Single-pass type I membrane protein</topology>
    </subcellularLocation>
</comment>
<reference evidence="20" key="1">
    <citation type="submission" date="2025-08" db="UniProtKB">
        <authorList>
            <consortium name="RefSeq"/>
        </authorList>
    </citation>
    <scope>IDENTIFICATION</scope>
</reference>
<evidence type="ECO:0000256" key="8">
    <source>
        <dbReference type="ARBA" id="ARBA00023130"/>
    </source>
</evidence>
<evidence type="ECO:0000256" key="11">
    <source>
        <dbReference type="ARBA" id="ARBA00023157"/>
    </source>
</evidence>
<protein>
    <recommendedName>
        <fullName evidence="2">T-cell surface glycoprotein CD8 alpha chain</fullName>
    </recommendedName>
</protein>
<evidence type="ECO:0000256" key="7">
    <source>
        <dbReference type="ARBA" id="ARBA00022989"/>
    </source>
</evidence>
<keyword evidence="19" id="KW-1185">Reference proteome</keyword>
<dbReference type="InterPro" id="IPR013106">
    <property type="entry name" value="Ig_V-set"/>
</dbReference>
<evidence type="ECO:0000256" key="10">
    <source>
        <dbReference type="ARBA" id="ARBA00023139"/>
    </source>
</evidence>
<dbReference type="InterPro" id="IPR015468">
    <property type="entry name" value="CD8_asu"/>
</dbReference>
<dbReference type="SUPFAM" id="SSF48726">
    <property type="entry name" value="Immunoglobulin"/>
    <property type="match status" value="1"/>
</dbReference>
<dbReference type="InterPro" id="IPR036179">
    <property type="entry name" value="Ig-like_dom_sf"/>
</dbReference>
<keyword evidence="12" id="KW-0325">Glycoprotein</keyword>
<dbReference type="InterPro" id="IPR007110">
    <property type="entry name" value="Ig-like_dom"/>
</dbReference>
<dbReference type="RefSeq" id="XP_030744339.1">
    <property type="nucleotide sequence ID" value="XM_030888479.2"/>
</dbReference>
<proteinExistence type="predicted"/>
<keyword evidence="10" id="KW-0564">Palmitate</keyword>
<dbReference type="SMART" id="SM00409">
    <property type="entry name" value="IG"/>
    <property type="match status" value="1"/>
</dbReference>
<evidence type="ECO:0000256" key="2">
    <source>
        <dbReference type="ARBA" id="ARBA00021525"/>
    </source>
</evidence>
<feature type="transmembrane region" description="Helical" evidence="16">
    <location>
        <begin position="190"/>
        <end position="213"/>
    </location>
</feature>
<feature type="compositionally biased region" description="Pro residues" evidence="15">
    <location>
        <begin position="142"/>
        <end position="156"/>
    </location>
</feature>
<evidence type="ECO:0000256" key="3">
    <source>
        <dbReference type="ARBA" id="ARBA00022475"/>
    </source>
</evidence>
<evidence type="ECO:0000256" key="9">
    <source>
        <dbReference type="ARBA" id="ARBA00023136"/>
    </source>
</evidence>
<name>A0ABM1VN09_ECHTE</name>
<keyword evidence="7 16" id="KW-1133">Transmembrane helix</keyword>
<keyword evidence="14" id="KW-0393">Immunoglobulin domain</keyword>
<dbReference type="SMART" id="SM00406">
    <property type="entry name" value="IGv"/>
    <property type="match status" value="1"/>
</dbReference>
<keyword evidence="13" id="KW-0449">Lipoprotein</keyword>
<accession>A0ABM1VN09</accession>